<dbReference type="InterPro" id="IPR032675">
    <property type="entry name" value="LRR_dom_sf"/>
</dbReference>
<dbReference type="Proteomes" id="UP000824469">
    <property type="component" value="Unassembled WGS sequence"/>
</dbReference>
<keyword evidence="10" id="KW-1185">Reference proteome</keyword>
<keyword evidence="5" id="KW-0732">Signal</keyword>
<dbReference type="AlphaFoldDB" id="A0AA38G9I0"/>
<dbReference type="Pfam" id="PF13855">
    <property type="entry name" value="LRR_8"/>
    <property type="match status" value="1"/>
</dbReference>
<evidence type="ECO:0000256" key="5">
    <source>
        <dbReference type="ARBA" id="ARBA00022729"/>
    </source>
</evidence>
<keyword evidence="6" id="KW-0677">Repeat</keyword>
<dbReference type="Gene3D" id="1.10.510.10">
    <property type="entry name" value="Transferase(Phosphotransferase) domain 1"/>
    <property type="match status" value="1"/>
</dbReference>
<feature type="non-terminal residue" evidence="9">
    <location>
        <position position="392"/>
    </location>
</feature>
<evidence type="ECO:0000313" key="9">
    <source>
        <dbReference type="EMBL" id="KAH9318956.1"/>
    </source>
</evidence>
<proteinExistence type="predicted"/>
<dbReference type="PANTHER" id="PTHR48053:SF71">
    <property type="entry name" value="LEUCINE RICH REPEAT FAMILY PROTEIN, EXPRESSED"/>
    <property type="match status" value="1"/>
</dbReference>
<evidence type="ECO:0000256" key="2">
    <source>
        <dbReference type="ARBA" id="ARBA00004236"/>
    </source>
</evidence>
<sequence length="392" mass="44019">YIFFVRICTGKASWSACEAIGEFVDNVIELNNNQLSGTVPLEFGKLVHLEWLNLWDNQLVSGSSELSIVAALTNCSSLRKINLSQNYLIGIPPSSVGQLSSNLFYLGLGFNKIEGNIPSDVGNLKKLTVLYLSENHFSGPIPSALGHLPNLERLHLDKNNLNGAIPRSLEYGTGGRLSKKGDVYTYGILLLEFLTRRRPTNEIFVDEINLQKWVGMDFPCKIVEVIDNYFFRDANESEISMTLACITQFIQVGLVSTNEMPQQRPTMMEKLIMPTLSDHSFGCLQQRNFEESSGFKVHIADFGITKLLFRKCMDSLTSTNALKGYASYIPSGIVITFLVDVDKGCAQSRHTICFDGQNCELYFVSKYFHHQYTLRMHSHSTNSIDFVTVEAF</sequence>
<dbReference type="Gene3D" id="3.80.10.10">
    <property type="entry name" value="Ribonuclease Inhibitor"/>
    <property type="match status" value="2"/>
</dbReference>
<comment type="subcellular location">
    <subcellularLocation>
        <location evidence="2">Cell membrane</location>
    </subcellularLocation>
    <subcellularLocation>
        <location evidence="1">Membrane</location>
        <topology evidence="1">Single-pass membrane protein</topology>
    </subcellularLocation>
</comment>
<comment type="caution">
    <text evidence="9">The sequence shown here is derived from an EMBL/GenBank/DDBJ whole genome shotgun (WGS) entry which is preliminary data.</text>
</comment>
<evidence type="ECO:0000256" key="4">
    <source>
        <dbReference type="ARBA" id="ARBA00022614"/>
    </source>
</evidence>
<dbReference type="SUPFAM" id="SSF52058">
    <property type="entry name" value="L domain-like"/>
    <property type="match status" value="1"/>
</dbReference>
<keyword evidence="8" id="KW-0675">Receptor</keyword>
<keyword evidence="4" id="KW-0433">Leucine-rich repeat</keyword>
<dbReference type="InterPro" id="IPR011009">
    <property type="entry name" value="Kinase-like_dom_sf"/>
</dbReference>
<evidence type="ECO:0000256" key="8">
    <source>
        <dbReference type="ARBA" id="ARBA00023170"/>
    </source>
</evidence>
<dbReference type="InterPro" id="IPR001611">
    <property type="entry name" value="Leu-rich_rpt"/>
</dbReference>
<accession>A0AA38G9I0</accession>
<evidence type="ECO:0000256" key="3">
    <source>
        <dbReference type="ARBA" id="ARBA00022475"/>
    </source>
</evidence>
<reference evidence="9 10" key="1">
    <citation type="journal article" date="2021" name="Nat. Plants">
        <title>The Taxus genome provides insights into paclitaxel biosynthesis.</title>
        <authorList>
            <person name="Xiong X."/>
            <person name="Gou J."/>
            <person name="Liao Q."/>
            <person name="Li Y."/>
            <person name="Zhou Q."/>
            <person name="Bi G."/>
            <person name="Li C."/>
            <person name="Du R."/>
            <person name="Wang X."/>
            <person name="Sun T."/>
            <person name="Guo L."/>
            <person name="Liang H."/>
            <person name="Lu P."/>
            <person name="Wu Y."/>
            <person name="Zhang Z."/>
            <person name="Ro D.K."/>
            <person name="Shang Y."/>
            <person name="Huang S."/>
            <person name="Yan J."/>
        </authorList>
    </citation>
    <scope>NUCLEOTIDE SEQUENCE [LARGE SCALE GENOMIC DNA]</scope>
    <source>
        <strain evidence="9">Ta-2019</strain>
    </source>
</reference>
<evidence type="ECO:0000313" key="10">
    <source>
        <dbReference type="Proteomes" id="UP000824469"/>
    </source>
</evidence>
<keyword evidence="3" id="KW-1003">Cell membrane</keyword>
<dbReference type="FunFam" id="3.80.10.10:FF:000299">
    <property type="entry name" value="Piriformospora indica-insensitive protein 2"/>
    <property type="match status" value="1"/>
</dbReference>
<dbReference type="InterPro" id="IPR051716">
    <property type="entry name" value="Plant_RL_S/T_kinase"/>
</dbReference>
<dbReference type="GO" id="GO:0005886">
    <property type="term" value="C:plasma membrane"/>
    <property type="evidence" value="ECO:0007669"/>
    <property type="project" value="UniProtKB-SubCell"/>
</dbReference>
<dbReference type="OMA" id="EWQHSNL"/>
<dbReference type="EMBL" id="JAHRHJ020000004">
    <property type="protein sequence ID" value="KAH9318956.1"/>
    <property type="molecule type" value="Genomic_DNA"/>
</dbReference>
<organism evidence="9 10">
    <name type="scientific">Taxus chinensis</name>
    <name type="common">Chinese yew</name>
    <name type="synonym">Taxus wallichiana var. chinensis</name>
    <dbReference type="NCBI Taxonomy" id="29808"/>
    <lineage>
        <taxon>Eukaryota</taxon>
        <taxon>Viridiplantae</taxon>
        <taxon>Streptophyta</taxon>
        <taxon>Embryophyta</taxon>
        <taxon>Tracheophyta</taxon>
        <taxon>Spermatophyta</taxon>
        <taxon>Pinopsida</taxon>
        <taxon>Pinidae</taxon>
        <taxon>Conifers II</taxon>
        <taxon>Cupressales</taxon>
        <taxon>Taxaceae</taxon>
        <taxon>Taxus</taxon>
    </lineage>
</organism>
<name>A0AA38G9I0_TAXCH</name>
<dbReference type="PANTHER" id="PTHR48053">
    <property type="entry name" value="LEUCINE RICH REPEAT FAMILY PROTEIN, EXPRESSED"/>
    <property type="match status" value="1"/>
</dbReference>
<evidence type="ECO:0000256" key="7">
    <source>
        <dbReference type="ARBA" id="ARBA00023136"/>
    </source>
</evidence>
<dbReference type="Pfam" id="PF00560">
    <property type="entry name" value="LRR_1"/>
    <property type="match status" value="1"/>
</dbReference>
<evidence type="ECO:0000256" key="6">
    <source>
        <dbReference type="ARBA" id="ARBA00022737"/>
    </source>
</evidence>
<gene>
    <name evidence="9" type="ORF">KI387_020725</name>
</gene>
<protein>
    <submittedName>
        <fullName evidence="9">Uncharacterized protein</fullName>
    </submittedName>
</protein>
<dbReference type="SUPFAM" id="SSF56112">
    <property type="entry name" value="Protein kinase-like (PK-like)"/>
    <property type="match status" value="1"/>
</dbReference>
<evidence type="ECO:0000256" key="1">
    <source>
        <dbReference type="ARBA" id="ARBA00004167"/>
    </source>
</evidence>
<keyword evidence="7" id="KW-0472">Membrane</keyword>